<evidence type="ECO:0000259" key="5">
    <source>
        <dbReference type="PROSITE" id="PS50932"/>
    </source>
</evidence>
<dbReference type="EMBL" id="AP026073">
    <property type="protein sequence ID" value="BDM70685.1"/>
    <property type="molecule type" value="Genomic_DNA"/>
</dbReference>
<keyword evidence="3" id="KW-0804">Transcription</keyword>
<dbReference type="PANTHER" id="PTHR30146">
    <property type="entry name" value="LACI-RELATED TRANSCRIPTIONAL REPRESSOR"/>
    <property type="match status" value="1"/>
</dbReference>
<dbReference type="Gene3D" id="3.40.50.2300">
    <property type="match status" value="2"/>
</dbReference>
<dbReference type="Proteomes" id="UP001059597">
    <property type="component" value="Chromosome"/>
</dbReference>
<dbReference type="PROSITE" id="PS00356">
    <property type="entry name" value="HTH_LACI_1"/>
    <property type="match status" value="1"/>
</dbReference>
<dbReference type="InterPro" id="IPR028082">
    <property type="entry name" value="Peripla_BP_I"/>
</dbReference>
<dbReference type="Pfam" id="PF13377">
    <property type="entry name" value="Peripla_BP_3"/>
    <property type="match status" value="1"/>
</dbReference>
<proteinExistence type="predicted"/>
<dbReference type="Pfam" id="PF00356">
    <property type="entry name" value="LacI"/>
    <property type="match status" value="1"/>
</dbReference>
<evidence type="ECO:0000313" key="6">
    <source>
        <dbReference type="EMBL" id="BDM70685.1"/>
    </source>
</evidence>
<keyword evidence="7" id="KW-1185">Reference proteome</keyword>
<sequence length="363" mass="38823">MTAPGGAARHRPARRPTIKDIARRAGVSESAVSFALNDRPGVSDDTRARVRRVAEELGWQANSAARALSGERAGALGLVLARPARTLGVESFFLQLVSGIQEVLAARKIALLFQVVEDLDTECALYRRWWAERRVDGVLVVDPRTDDPRPELLAALGLPAVAIGGPAGPAPSDQEPDTAPPPLLPTVWADDAKAMARVLDHLHGLGHRRIVHVAGLPGLAHTARRIRSLRTEAALRGLDERQVRSVTTDYSDAEGAEATRRILDDPRPPTAIIYDNDVMAVAGASVAAERGIPVPAALSIVAWDDSALCRVTHPRLTALVRDTPGFGRLAAHELLTVLDGGPPRTVQGELPHLEARESTGPCE</sequence>
<dbReference type="InterPro" id="IPR000843">
    <property type="entry name" value="HTH_LacI"/>
</dbReference>
<evidence type="ECO:0000256" key="1">
    <source>
        <dbReference type="ARBA" id="ARBA00023015"/>
    </source>
</evidence>
<dbReference type="CDD" id="cd06267">
    <property type="entry name" value="PBP1_LacI_sugar_binding-like"/>
    <property type="match status" value="1"/>
</dbReference>
<dbReference type="SMART" id="SM00354">
    <property type="entry name" value="HTH_LACI"/>
    <property type="match status" value="1"/>
</dbReference>
<feature type="domain" description="HTH lacI-type" evidence="5">
    <location>
        <begin position="16"/>
        <end position="70"/>
    </location>
</feature>
<evidence type="ECO:0000256" key="2">
    <source>
        <dbReference type="ARBA" id="ARBA00023125"/>
    </source>
</evidence>
<protein>
    <submittedName>
        <fullName evidence="6">LacI family transcriptional regulator</fullName>
    </submittedName>
</protein>
<organism evidence="6 7">
    <name type="scientific">Streptomyces nigrescens</name>
    <dbReference type="NCBI Taxonomy" id="1920"/>
    <lineage>
        <taxon>Bacteria</taxon>
        <taxon>Bacillati</taxon>
        <taxon>Actinomycetota</taxon>
        <taxon>Actinomycetes</taxon>
        <taxon>Kitasatosporales</taxon>
        <taxon>Streptomycetaceae</taxon>
        <taxon>Streptomyces</taxon>
    </lineage>
</organism>
<dbReference type="InterPro" id="IPR010982">
    <property type="entry name" value="Lambda_DNA-bd_dom_sf"/>
</dbReference>
<dbReference type="CDD" id="cd01392">
    <property type="entry name" value="HTH_LacI"/>
    <property type="match status" value="1"/>
</dbReference>
<accession>A0ABM7ZWG3</accession>
<keyword evidence="1" id="KW-0805">Transcription regulation</keyword>
<dbReference type="PANTHER" id="PTHR30146:SF155">
    <property type="entry name" value="ALANINE RACEMASE"/>
    <property type="match status" value="1"/>
</dbReference>
<keyword evidence="2" id="KW-0238">DNA-binding</keyword>
<dbReference type="PROSITE" id="PS50932">
    <property type="entry name" value="HTH_LACI_2"/>
    <property type="match status" value="1"/>
</dbReference>
<feature type="region of interest" description="Disordered" evidence="4">
    <location>
        <begin position="340"/>
        <end position="363"/>
    </location>
</feature>
<evidence type="ECO:0000313" key="7">
    <source>
        <dbReference type="Proteomes" id="UP001059597"/>
    </source>
</evidence>
<reference evidence="6" key="1">
    <citation type="submission" date="2022-06" db="EMBL/GenBank/DDBJ databases">
        <title>Complete genome sequence of Streptomyces nigrescens HEK616.</title>
        <authorList>
            <person name="Asamizu S."/>
            <person name="Onaka H."/>
        </authorList>
    </citation>
    <scope>NUCLEOTIDE SEQUENCE</scope>
    <source>
        <strain evidence="6">HEK616</strain>
    </source>
</reference>
<feature type="region of interest" description="Disordered" evidence="4">
    <location>
        <begin position="1"/>
        <end position="20"/>
    </location>
</feature>
<evidence type="ECO:0000256" key="3">
    <source>
        <dbReference type="ARBA" id="ARBA00023163"/>
    </source>
</evidence>
<evidence type="ECO:0000256" key="4">
    <source>
        <dbReference type="SAM" id="MobiDB-lite"/>
    </source>
</evidence>
<dbReference type="SUPFAM" id="SSF53822">
    <property type="entry name" value="Periplasmic binding protein-like I"/>
    <property type="match status" value="1"/>
</dbReference>
<dbReference type="Gene3D" id="1.10.260.40">
    <property type="entry name" value="lambda repressor-like DNA-binding domains"/>
    <property type="match status" value="1"/>
</dbReference>
<dbReference type="RefSeq" id="WP_261954393.1">
    <property type="nucleotide sequence ID" value="NZ_AP026073.1"/>
</dbReference>
<name>A0ABM7ZWG3_STRNI</name>
<dbReference type="SUPFAM" id="SSF47413">
    <property type="entry name" value="lambda repressor-like DNA-binding domains"/>
    <property type="match status" value="1"/>
</dbReference>
<dbReference type="InterPro" id="IPR046335">
    <property type="entry name" value="LacI/GalR-like_sensor"/>
</dbReference>
<gene>
    <name evidence="6" type="ORF">HEK616_41720</name>
</gene>